<keyword evidence="1" id="KW-0812">Transmembrane</keyword>
<organism evidence="2 3">
    <name type="scientific">Segatella hominis</name>
    <dbReference type="NCBI Taxonomy" id="2518605"/>
    <lineage>
        <taxon>Bacteria</taxon>
        <taxon>Pseudomonadati</taxon>
        <taxon>Bacteroidota</taxon>
        <taxon>Bacteroidia</taxon>
        <taxon>Bacteroidales</taxon>
        <taxon>Prevotellaceae</taxon>
        <taxon>Segatella</taxon>
    </lineage>
</organism>
<dbReference type="GeneID" id="302995277"/>
<comment type="caution">
    <text evidence="2">The sequence shown here is derived from an EMBL/GenBank/DDBJ whole genome shotgun (WGS) entry which is preliminary data.</text>
</comment>
<feature type="transmembrane region" description="Helical" evidence="1">
    <location>
        <begin position="12"/>
        <end position="34"/>
    </location>
</feature>
<dbReference type="InterPro" id="IPR025250">
    <property type="entry name" value="DUF4199"/>
</dbReference>
<feature type="transmembrane region" description="Helical" evidence="1">
    <location>
        <begin position="145"/>
        <end position="170"/>
    </location>
</feature>
<keyword evidence="1" id="KW-0472">Membrane</keyword>
<gene>
    <name evidence="2" type="ORF">EXN75_08225</name>
</gene>
<reference evidence="2 3" key="1">
    <citation type="submission" date="2019-02" db="EMBL/GenBank/DDBJ databases">
        <title>Draft Genome Sequence of the Prevotella sp. BCRC 81118, Isolated from Human Feces.</title>
        <authorList>
            <person name="Huang C.-H."/>
        </authorList>
    </citation>
    <scope>NUCLEOTIDE SEQUENCE [LARGE SCALE GENOMIC DNA]</scope>
    <source>
        <strain evidence="2 3">BCRC 81118</strain>
    </source>
</reference>
<feature type="transmembrane region" description="Helical" evidence="1">
    <location>
        <begin position="40"/>
        <end position="59"/>
    </location>
</feature>
<dbReference type="Proteomes" id="UP000297872">
    <property type="component" value="Unassembled WGS sequence"/>
</dbReference>
<keyword evidence="3" id="KW-1185">Reference proteome</keyword>
<dbReference type="AlphaFoldDB" id="A0A4Y8VLI2"/>
<sequence>MIDVVKITQTKAFARQDGAILGAVWIASFASTMWSVTPGYALLSLLANILAISTPFVVAKRLKAFRDNALDGSISFRRGLFYCAQTFFNATLLLTIVQFLWFKFLDTGVFMSYIIDNYTLMLKTYNFPANEIKTLIEAISMMKPISWAAAFMITDIFVAIILSPAIAAFMSRKQKKE</sequence>
<dbReference type="OrthoDB" id="1079293at2"/>
<dbReference type="EMBL" id="SGVY01000017">
    <property type="protein sequence ID" value="TFH81211.1"/>
    <property type="molecule type" value="Genomic_DNA"/>
</dbReference>
<accession>A0A4Y8VLI2</accession>
<evidence type="ECO:0000256" key="1">
    <source>
        <dbReference type="SAM" id="Phobius"/>
    </source>
</evidence>
<proteinExistence type="predicted"/>
<dbReference type="Pfam" id="PF13858">
    <property type="entry name" value="DUF4199"/>
    <property type="match status" value="1"/>
</dbReference>
<protein>
    <submittedName>
        <fullName evidence="2">DUF4199 domain-containing protein</fullName>
    </submittedName>
</protein>
<dbReference type="RefSeq" id="WP_118116840.1">
    <property type="nucleotide sequence ID" value="NZ_DAWDDY010000002.1"/>
</dbReference>
<keyword evidence="1" id="KW-1133">Transmembrane helix</keyword>
<name>A0A4Y8VLI2_9BACT</name>
<evidence type="ECO:0000313" key="2">
    <source>
        <dbReference type="EMBL" id="TFH81211.1"/>
    </source>
</evidence>
<evidence type="ECO:0000313" key="3">
    <source>
        <dbReference type="Proteomes" id="UP000297872"/>
    </source>
</evidence>
<feature type="transmembrane region" description="Helical" evidence="1">
    <location>
        <begin position="80"/>
        <end position="102"/>
    </location>
</feature>